<keyword evidence="5" id="KW-1185">Reference proteome</keyword>
<dbReference type="GO" id="GO:0000775">
    <property type="term" value="C:chromosome, centromeric region"/>
    <property type="evidence" value="ECO:0007669"/>
    <property type="project" value="TreeGrafter"/>
</dbReference>
<dbReference type="Proteomes" id="UP000504606">
    <property type="component" value="Unplaced"/>
</dbReference>
<comment type="similarity">
    <text evidence="1">Belongs to the DCC1 family.</text>
</comment>
<dbReference type="GO" id="GO:0006260">
    <property type="term" value="P:DNA replication"/>
    <property type="evidence" value="ECO:0007669"/>
    <property type="project" value="UniProtKB-KW"/>
</dbReference>
<dbReference type="Pfam" id="PF09724">
    <property type="entry name" value="Dcc1"/>
    <property type="match status" value="1"/>
</dbReference>
<feature type="region of interest" description="Disordered" evidence="4">
    <location>
        <begin position="1"/>
        <end position="33"/>
    </location>
</feature>
<keyword evidence="3" id="KW-0235">DNA replication</keyword>
<dbReference type="PANTHER" id="PTHR13395:SF6">
    <property type="entry name" value="SISTER CHROMATID COHESION PROTEIN DCC1"/>
    <property type="match status" value="1"/>
</dbReference>
<name>A0A6J1S4A5_FRAOC</name>
<gene>
    <name evidence="6" type="primary">LOC113204766</name>
</gene>
<dbReference type="InterPro" id="IPR019128">
    <property type="entry name" value="Dcc1"/>
</dbReference>
<organism evidence="5 6">
    <name type="scientific">Frankliniella occidentalis</name>
    <name type="common">Western flower thrips</name>
    <name type="synonym">Euthrips occidentalis</name>
    <dbReference type="NCBI Taxonomy" id="133901"/>
    <lineage>
        <taxon>Eukaryota</taxon>
        <taxon>Metazoa</taxon>
        <taxon>Ecdysozoa</taxon>
        <taxon>Arthropoda</taxon>
        <taxon>Hexapoda</taxon>
        <taxon>Insecta</taxon>
        <taxon>Pterygota</taxon>
        <taxon>Neoptera</taxon>
        <taxon>Paraneoptera</taxon>
        <taxon>Thysanoptera</taxon>
        <taxon>Terebrantia</taxon>
        <taxon>Thripoidea</taxon>
        <taxon>Thripidae</taxon>
        <taxon>Frankliniella</taxon>
    </lineage>
</organism>
<evidence type="ECO:0000313" key="6">
    <source>
        <dbReference type="RefSeq" id="XP_026275842.1"/>
    </source>
</evidence>
<dbReference type="RefSeq" id="XP_026275842.1">
    <property type="nucleotide sequence ID" value="XM_026420057.2"/>
</dbReference>
<evidence type="ECO:0000256" key="3">
    <source>
        <dbReference type="ARBA" id="ARBA00022705"/>
    </source>
</evidence>
<dbReference type="GeneID" id="113204766"/>
<dbReference type="OrthoDB" id="5199543at2759"/>
<evidence type="ECO:0000256" key="2">
    <source>
        <dbReference type="ARBA" id="ARBA00017682"/>
    </source>
</evidence>
<accession>A0A6J1S4A5</accession>
<protein>
    <recommendedName>
        <fullName evidence="2">Sister chromatid cohesion protein DCC1</fullName>
    </recommendedName>
</protein>
<dbReference type="GO" id="GO:0000785">
    <property type="term" value="C:chromatin"/>
    <property type="evidence" value="ECO:0007669"/>
    <property type="project" value="TreeGrafter"/>
</dbReference>
<dbReference type="GO" id="GO:0034088">
    <property type="term" value="P:maintenance of mitotic sister chromatid cohesion"/>
    <property type="evidence" value="ECO:0007669"/>
    <property type="project" value="TreeGrafter"/>
</dbReference>
<evidence type="ECO:0000256" key="1">
    <source>
        <dbReference type="ARBA" id="ARBA00007017"/>
    </source>
</evidence>
<sequence>MKSTHLEKEERGYFTSPSSNFRGSGGKSSETRNMASKYNRTIEEVLSVLTNAKVSEKDLTPVTQVLSFSESSELEENLLLLELDNNLLGLLNNGDSLAFRGDKNDSAVMCTKNKTFEVKTAEISNSLALVPEILWSQDTNDSIEDRSLTEKNVVKVFYEYLEVRPCGPRLQKLRSLLEKGQYSGPEYEDDIKESGVKLLTFHDLLHKIQASEEELYAALKENFACCIDGFWRCLEFNYHFRVLSSILSLLDENSWPINGVLRHEVLETLNDLVPEVILNHLMDWYTSENPNQNTCTLRDDRICKVLGEVLLRPAGKWNLQEFLTAWQQSVPEGMVTNMKYLEGIAIKDTSCQPQVVRYFPEWELPEDIGERFKVLFQAREKWTIDDIRPFVERLTTSKMNVNALLTKHARASTLNGTKYYSARHGK</sequence>
<dbReference type="PANTHER" id="PTHR13395">
    <property type="entry name" value="SISTER CHROMATID COHESION PROTEIN DCC1-RELATED"/>
    <property type="match status" value="1"/>
</dbReference>
<reference evidence="6" key="1">
    <citation type="submission" date="2025-08" db="UniProtKB">
        <authorList>
            <consortium name="RefSeq"/>
        </authorList>
    </citation>
    <scope>IDENTIFICATION</scope>
    <source>
        <tissue evidence="6">Whole organism</tissue>
    </source>
</reference>
<dbReference type="AlphaFoldDB" id="A0A6J1S4A5"/>
<proteinExistence type="inferred from homology"/>
<dbReference type="KEGG" id="foc:113204766"/>
<evidence type="ECO:0000313" key="5">
    <source>
        <dbReference type="Proteomes" id="UP000504606"/>
    </source>
</evidence>
<feature type="compositionally biased region" description="Basic and acidic residues" evidence="4">
    <location>
        <begin position="1"/>
        <end position="12"/>
    </location>
</feature>
<feature type="compositionally biased region" description="Polar residues" evidence="4">
    <location>
        <begin position="15"/>
        <end position="33"/>
    </location>
</feature>
<dbReference type="GO" id="GO:0031390">
    <property type="term" value="C:Ctf18 RFC-like complex"/>
    <property type="evidence" value="ECO:0007669"/>
    <property type="project" value="InterPro"/>
</dbReference>
<evidence type="ECO:0000256" key="4">
    <source>
        <dbReference type="SAM" id="MobiDB-lite"/>
    </source>
</evidence>